<protein>
    <submittedName>
        <fullName evidence="2">Uncharacterized protein LOC111131874</fullName>
    </submittedName>
</protein>
<keyword evidence="1" id="KW-1185">Reference proteome</keyword>
<sequence>MVYSSDIYNAVKIALGLPVPSFLKWSHGIMAMDNSLSKGFWILHNNLFFPAVQGRHFAEPGGNVWKDATIGDSTDNVFYVCISAGNKENIQQMIASILAGKPFVHKSNPAMLFENVHHMFGMEHMPYNMGTDEENILFEFSTDGNHEEKVVIYTKRNGSLNSEKSYCYSRERKSHENPLGLSETNLKKTHDFAKMETIFAISDNPASERYGTTCFGQDVAAYTEIVTVMVCMKLPLLHNDLLRSSLITPWICSNEG</sequence>
<name>A0A8B8E581_CRAVI</name>
<dbReference type="Proteomes" id="UP000694844">
    <property type="component" value="Chromosome 4"/>
</dbReference>
<reference evidence="2" key="1">
    <citation type="submission" date="2025-08" db="UniProtKB">
        <authorList>
            <consortium name="RefSeq"/>
        </authorList>
    </citation>
    <scope>IDENTIFICATION</scope>
    <source>
        <tissue evidence="2">Whole sample</tissue>
    </source>
</reference>
<proteinExistence type="predicted"/>
<evidence type="ECO:0000313" key="1">
    <source>
        <dbReference type="Proteomes" id="UP000694844"/>
    </source>
</evidence>
<evidence type="ECO:0000313" key="2">
    <source>
        <dbReference type="RefSeq" id="XP_022335345.1"/>
    </source>
</evidence>
<dbReference type="RefSeq" id="XP_022335345.1">
    <property type="nucleotide sequence ID" value="XM_022479637.1"/>
</dbReference>
<accession>A0A8B8E581</accession>
<dbReference type="AlphaFoldDB" id="A0A8B8E581"/>
<gene>
    <name evidence="2" type="primary">LOC111131874</name>
</gene>
<dbReference type="KEGG" id="cvn:111131874"/>
<organism evidence="1 2">
    <name type="scientific">Crassostrea virginica</name>
    <name type="common">Eastern oyster</name>
    <dbReference type="NCBI Taxonomy" id="6565"/>
    <lineage>
        <taxon>Eukaryota</taxon>
        <taxon>Metazoa</taxon>
        <taxon>Spiralia</taxon>
        <taxon>Lophotrochozoa</taxon>
        <taxon>Mollusca</taxon>
        <taxon>Bivalvia</taxon>
        <taxon>Autobranchia</taxon>
        <taxon>Pteriomorphia</taxon>
        <taxon>Ostreida</taxon>
        <taxon>Ostreoidea</taxon>
        <taxon>Ostreidae</taxon>
        <taxon>Crassostrea</taxon>
    </lineage>
</organism>
<dbReference type="OrthoDB" id="6124172at2759"/>
<dbReference type="GeneID" id="111131874"/>